<protein>
    <submittedName>
        <fullName evidence="1">Uncharacterized protein</fullName>
    </submittedName>
</protein>
<reference evidence="1 2" key="1">
    <citation type="journal article" date="2018" name="Front. Plant Sci.">
        <title>Red Clover (Trifolium pratense) and Zigzag Clover (T. medium) - A Picture of Genomic Similarities and Differences.</title>
        <authorList>
            <person name="Dluhosova J."/>
            <person name="Istvanek J."/>
            <person name="Nedelnik J."/>
            <person name="Repkova J."/>
        </authorList>
    </citation>
    <scope>NUCLEOTIDE SEQUENCE [LARGE SCALE GENOMIC DNA]</scope>
    <source>
        <strain evidence="2">cv. 10/8</strain>
        <tissue evidence="1">Leaf</tissue>
    </source>
</reference>
<feature type="non-terminal residue" evidence="1">
    <location>
        <position position="48"/>
    </location>
</feature>
<proteinExistence type="predicted"/>
<sequence length="48" mass="4854">MVHCILCIGEPHVEHDVETCGLTSGPGASVEQDVGTCGLTFVPGASSL</sequence>
<evidence type="ECO:0000313" key="2">
    <source>
        <dbReference type="Proteomes" id="UP000265520"/>
    </source>
</evidence>
<keyword evidence="2" id="KW-1185">Reference proteome</keyword>
<accession>A0A392VQN9</accession>
<evidence type="ECO:0000313" key="1">
    <source>
        <dbReference type="EMBL" id="MCI90714.1"/>
    </source>
</evidence>
<dbReference type="EMBL" id="LXQA011251909">
    <property type="protein sequence ID" value="MCI90714.1"/>
    <property type="molecule type" value="Genomic_DNA"/>
</dbReference>
<dbReference type="Proteomes" id="UP000265520">
    <property type="component" value="Unassembled WGS sequence"/>
</dbReference>
<comment type="caution">
    <text evidence="1">The sequence shown here is derived from an EMBL/GenBank/DDBJ whole genome shotgun (WGS) entry which is preliminary data.</text>
</comment>
<dbReference type="AlphaFoldDB" id="A0A392VQN9"/>
<name>A0A392VQN9_9FABA</name>
<organism evidence="1 2">
    <name type="scientific">Trifolium medium</name>
    <dbReference type="NCBI Taxonomy" id="97028"/>
    <lineage>
        <taxon>Eukaryota</taxon>
        <taxon>Viridiplantae</taxon>
        <taxon>Streptophyta</taxon>
        <taxon>Embryophyta</taxon>
        <taxon>Tracheophyta</taxon>
        <taxon>Spermatophyta</taxon>
        <taxon>Magnoliopsida</taxon>
        <taxon>eudicotyledons</taxon>
        <taxon>Gunneridae</taxon>
        <taxon>Pentapetalae</taxon>
        <taxon>rosids</taxon>
        <taxon>fabids</taxon>
        <taxon>Fabales</taxon>
        <taxon>Fabaceae</taxon>
        <taxon>Papilionoideae</taxon>
        <taxon>50 kb inversion clade</taxon>
        <taxon>NPAAA clade</taxon>
        <taxon>Hologalegina</taxon>
        <taxon>IRL clade</taxon>
        <taxon>Trifolieae</taxon>
        <taxon>Trifolium</taxon>
    </lineage>
</organism>